<dbReference type="RefSeq" id="XP_020432321.1">
    <property type="nucleotide sequence ID" value="XM_020577873.1"/>
</dbReference>
<organism evidence="1 2">
    <name type="scientific">Heterostelium pallidum (strain ATCC 26659 / Pp 5 / PN500)</name>
    <name type="common">Cellular slime mold</name>
    <name type="synonym">Polysphondylium pallidum</name>
    <dbReference type="NCBI Taxonomy" id="670386"/>
    <lineage>
        <taxon>Eukaryota</taxon>
        <taxon>Amoebozoa</taxon>
        <taxon>Evosea</taxon>
        <taxon>Eumycetozoa</taxon>
        <taxon>Dictyostelia</taxon>
        <taxon>Acytosteliales</taxon>
        <taxon>Acytosteliaceae</taxon>
        <taxon>Heterostelium</taxon>
    </lineage>
</organism>
<accession>D3BE70</accession>
<dbReference type="InParanoid" id="D3BE70"/>
<evidence type="ECO:0000313" key="2">
    <source>
        <dbReference type="Proteomes" id="UP000001396"/>
    </source>
</evidence>
<comment type="caution">
    <text evidence="1">The sequence shown here is derived from an EMBL/GenBank/DDBJ whole genome shotgun (WGS) entry which is preliminary data.</text>
</comment>
<name>D3BE70_HETP5</name>
<dbReference type="EMBL" id="ADBJ01000031">
    <property type="protein sequence ID" value="EFA80201.1"/>
    <property type="molecule type" value="Genomic_DNA"/>
</dbReference>
<evidence type="ECO:0000313" key="1">
    <source>
        <dbReference type="EMBL" id="EFA80201.1"/>
    </source>
</evidence>
<proteinExistence type="predicted"/>
<keyword evidence="2" id="KW-1185">Reference proteome</keyword>
<sequence>MDYGGSLAPTIILVVDDGDGDVIMVIQSYFEIKCLNAIYDNQLSK</sequence>
<dbReference type="AlphaFoldDB" id="D3BE70"/>
<reference evidence="1 2" key="1">
    <citation type="journal article" date="2011" name="Genome Res.">
        <title>Phylogeny-wide analysis of social amoeba genomes highlights ancient origins for complex intercellular communication.</title>
        <authorList>
            <person name="Heidel A.J."/>
            <person name="Lawal H.M."/>
            <person name="Felder M."/>
            <person name="Schilde C."/>
            <person name="Helps N.R."/>
            <person name="Tunggal B."/>
            <person name="Rivero F."/>
            <person name="John U."/>
            <person name="Schleicher M."/>
            <person name="Eichinger L."/>
            <person name="Platzer M."/>
            <person name="Noegel A.A."/>
            <person name="Schaap P."/>
            <person name="Gloeckner G."/>
        </authorList>
    </citation>
    <scope>NUCLEOTIDE SEQUENCE [LARGE SCALE GENOMIC DNA]</scope>
    <source>
        <strain evidence="2">ATCC 26659 / Pp 5 / PN500</strain>
    </source>
</reference>
<protein>
    <submittedName>
        <fullName evidence="1">Uncharacterized protein</fullName>
    </submittedName>
</protein>
<dbReference type="GeneID" id="31362504"/>
<gene>
    <name evidence="1" type="ORF">PPL_07023</name>
</gene>
<dbReference type="Proteomes" id="UP000001396">
    <property type="component" value="Unassembled WGS sequence"/>
</dbReference>